<dbReference type="GO" id="GO:0015078">
    <property type="term" value="F:proton transmembrane transporter activity"/>
    <property type="evidence" value="ECO:0007669"/>
    <property type="project" value="InterPro"/>
</dbReference>
<evidence type="ECO:0000256" key="6">
    <source>
        <dbReference type="ARBA" id="ARBA00022781"/>
    </source>
</evidence>
<evidence type="ECO:0000256" key="4">
    <source>
        <dbReference type="ARBA" id="ARBA00022547"/>
    </source>
</evidence>
<feature type="domain" description="V-ATPase proteolipid subunit C-like" evidence="14">
    <location>
        <begin position="45"/>
        <end position="99"/>
    </location>
</feature>
<evidence type="ECO:0000256" key="7">
    <source>
        <dbReference type="ARBA" id="ARBA00022989"/>
    </source>
</evidence>
<evidence type="ECO:0000256" key="1">
    <source>
        <dbReference type="ARBA" id="ARBA00004141"/>
    </source>
</evidence>
<dbReference type="InterPro" id="IPR000454">
    <property type="entry name" value="ATP_synth_F0_csu"/>
</dbReference>
<evidence type="ECO:0000256" key="11">
    <source>
        <dbReference type="ARBA" id="ARBA00032200"/>
    </source>
</evidence>
<feature type="transmembrane region" description="Helical" evidence="13">
    <location>
        <begin position="41"/>
        <end position="63"/>
    </location>
</feature>
<evidence type="ECO:0000256" key="13">
    <source>
        <dbReference type="SAM" id="Phobius"/>
    </source>
</evidence>
<dbReference type="InterPro" id="IPR035921">
    <property type="entry name" value="F/V-ATP_Csub_sf"/>
</dbReference>
<evidence type="ECO:0000313" key="15">
    <source>
        <dbReference type="EMBL" id="RBP37345.1"/>
    </source>
</evidence>
<dbReference type="GO" id="GO:0015986">
    <property type="term" value="P:proton motive force-driven ATP synthesis"/>
    <property type="evidence" value="ECO:0007669"/>
    <property type="project" value="InterPro"/>
</dbReference>
<evidence type="ECO:0000256" key="8">
    <source>
        <dbReference type="ARBA" id="ARBA00023065"/>
    </source>
</evidence>
<keyword evidence="10 13" id="KW-0472">Membrane</keyword>
<sequence length="102" mass="10361">MRNVWMQSTQQTQTSRTKHMINEIITMAAEAPAHAPAVQGVYGNIASGLGVIGAALGVGMAGSKAVEAVGRNPGAFGNILVIGIIAMALAEGLGVMALFLAK</sequence>
<reference evidence="15 16" key="1">
    <citation type="submission" date="2018-06" db="EMBL/GenBank/DDBJ databases">
        <title>Genomic Encyclopedia of Type Strains, Phase IV (KMG-IV): sequencing the most valuable type-strain genomes for metagenomic binning, comparative biology and taxonomic classification.</title>
        <authorList>
            <person name="Goeker M."/>
        </authorList>
    </citation>
    <scope>NUCLEOTIDE SEQUENCE [LARGE SCALE GENOMIC DNA]</scope>
    <source>
        <strain evidence="15 16">DSM 25532</strain>
    </source>
</reference>
<evidence type="ECO:0000256" key="3">
    <source>
        <dbReference type="ARBA" id="ARBA00022448"/>
    </source>
</evidence>
<keyword evidence="9" id="KW-0446">Lipid-binding</keyword>
<keyword evidence="16" id="KW-1185">Reference proteome</keyword>
<dbReference type="PROSITE" id="PS00605">
    <property type="entry name" value="ATPASE_C"/>
    <property type="match status" value="1"/>
</dbReference>
<dbReference type="Gene3D" id="1.20.20.10">
    <property type="entry name" value="F1F0 ATP synthase subunit C"/>
    <property type="match status" value="1"/>
</dbReference>
<keyword evidence="6" id="KW-0375">Hydrogen ion transport</keyword>
<evidence type="ECO:0000256" key="2">
    <source>
        <dbReference type="ARBA" id="ARBA00006704"/>
    </source>
</evidence>
<keyword evidence="7 13" id="KW-1133">Transmembrane helix</keyword>
<comment type="subcellular location">
    <subcellularLocation>
        <location evidence="1">Membrane</location>
        <topology evidence="1">Multi-pass membrane protein</topology>
    </subcellularLocation>
</comment>
<evidence type="ECO:0000313" key="16">
    <source>
        <dbReference type="Proteomes" id="UP000253426"/>
    </source>
</evidence>
<dbReference type="PRINTS" id="PR00124">
    <property type="entry name" value="ATPASEC"/>
</dbReference>
<name>A0A366H764_9BACT</name>
<dbReference type="InterPro" id="IPR002379">
    <property type="entry name" value="ATPase_proteolipid_c-like_dom"/>
</dbReference>
<evidence type="ECO:0000259" key="14">
    <source>
        <dbReference type="Pfam" id="PF00137"/>
    </source>
</evidence>
<dbReference type="EMBL" id="QNRR01000014">
    <property type="protein sequence ID" value="RBP37345.1"/>
    <property type="molecule type" value="Genomic_DNA"/>
</dbReference>
<evidence type="ECO:0000256" key="12">
    <source>
        <dbReference type="ARBA" id="ARBA00032887"/>
    </source>
</evidence>
<dbReference type="InterPro" id="IPR038662">
    <property type="entry name" value="ATP_synth_F0_csu_sf"/>
</dbReference>
<dbReference type="Proteomes" id="UP000253426">
    <property type="component" value="Unassembled WGS sequence"/>
</dbReference>
<gene>
    <name evidence="15" type="ORF">DES53_11483</name>
</gene>
<feature type="transmembrane region" description="Helical" evidence="13">
    <location>
        <begin position="75"/>
        <end position="101"/>
    </location>
</feature>
<dbReference type="CDD" id="cd18121">
    <property type="entry name" value="ATP-synt_Fo_c"/>
    <property type="match status" value="1"/>
</dbReference>
<accession>A0A366H764</accession>
<dbReference type="GO" id="GO:0045259">
    <property type="term" value="C:proton-transporting ATP synthase complex"/>
    <property type="evidence" value="ECO:0007669"/>
    <property type="project" value="UniProtKB-KW"/>
</dbReference>
<keyword evidence="4" id="KW-0138">CF(0)</keyword>
<comment type="similarity">
    <text evidence="2">Belongs to the ATPase C chain family.</text>
</comment>
<comment type="caution">
    <text evidence="15">The sequence shown here is derived from an EMBL/GenBank/DDBJ whole genome shotgun (WGS) entry which is preliminary data.</text>
</comment>
<evidence type="ECO:0000256" key="9">
    <source>
        <dbReference type="ARBA" id="ARBA00023121"/>
    </source>
</evidence>
<organism evidence="15 16">
    <name type="scientific">Roseimicrobium gellanilyticum</name>
    <dbReference type="NCBI Taxonomy" id="748857"/>
    <lineage>
        <taxon>Bacteria</taxon>
        <taxon>Pseudomonadati</taxon>
        <taxon>Verrucomicrobiota</taxon>
        <taxon>Verrucomicrobiia</taxon>
        <taxon>Verrucomicrobiales</taxon>
        <taxon>Verrucomicrobiaceae</taxon>
        <taxon>Roseimicrobium</taxon>
    </lineage>
</organism>
<dbReference type="GO" id="GO:0033177">
    <property type="term" value="C:proton-transporting two-sector ATPase complex, proton-transporting domain"/>
    <property type="evidence" value="ECO:0007669"/>
    <property type="project" value="InterPro"/>
</dbReference>
<protein>
    <recommendedName>
        <fullName evidence="11">ATP synthase F(0) sector subunit c</fullName>
    </recommendedName>
    <alternativeName>
        <fullName evidence="12">F-type ATPase subunit c</fullName>
    </alternativeName>
</protein>
<dbReference type="AlphaFoldDB" id="A0A366H764"/>
<dbReference type="Pfam" id="PF00137">
    <property type="entry name" value="ATP-synt_C"/>
    <property type="match status" value="1"/>
</dbReference>
<keyword evidence="5 13" id="KW-0812">Transmembrane</keyword>
<evidence type="ECO:0000256" key="5">
    <source>
        <dbReference type="ARBA" id="ARBA00022692"/>
    </source>
</evidence>
<dbReference type="InterPro" id="IPR020537">
    <property type="entry name" value="ATP_synth_F0_csu_DDCD_BS"/>
</dbReference>
<proteinExistence type="inferred from homology"/>
<dbReference type="GO" id="GO:0008289">
    <property type="term" value="F:lipid binding"/>
    <property type="evidence" value="ECO:0007669"/>
    <property type="project" value="UniProtKB-KW"/>
</dbReference>
<dbReference type="SUPFAM" id="SSF81333">
    <property type="entry name" value="F1F0 ATP synthase subunit C"/>
    <property type="match status" value="1"/>
</dbReference>
<evidence type="ECO:0000256" key="10">
    <source>
        <dbReference type="ARBA" id="ARBA00023136"/>
    </source>
</evidence>
<keyword evidence="8" id="KW-0406">Ion transport</keyword>
<keyword evidence="3" id="KW-0813">Transport</keyword>